<dbReference type="InterPro" id="IPR029052">
    <property type="entry name" value="Metallo-depent_PP-like"/>
</dbReference>
<dbReference type="InterPro" id="IPR004843">
    <property type="entry name" value="Calcineurin-like_PHP"/>
</dbReference>
<keyword evidence="1" id="KW-1133">Transmembrane helix</keyword>
<dbReference type="GO" id="GO:0009245">
    <property type="term" value="P:lipid A biosynthetic process"/>
    <property type="evidence" value="ECO:0007669"/>
    <property type="project" value="TreeGrafter"/>
</dbReference>
<dbReference type="PANTHER" id="PTHR31302:SF32">
    <property type="entry name" value="PHOSPHOESTERASE"/>
    <property type="match status" value="1"/>
</dbReference>
<evidence type="ECO:0000313" key="4">
    <source>
        <dbReference type="Proteomes" id="UP000182783"/>
    </source>
</evidence>
<dbReference type="GO" id="GO:0016020">
    <property type="term" value="C:membrane"/>
    <property type="evidence" value="ECO:0007669"/>
    <property type="project" value="GOC"/>
</dbReference>
<protein>
    <submittedName>
        <fullName evidence="3">Predicted phosphohydrolase, MPP superfamily</fullName>
    </submittedName>
</protein>
<organism evidence="3 4">
    <name type="scientific">Paenibacillus jilunlii</name>
    <dbReference type="NCBI Taxonomy" id="682956"/>
    <lineage>
        <taxon>Bacteria</taxon>
        <taxon>Bacillati</taxon>
        <taxon>Bacillota</taxon>
        <taxon>Bacilli</taxon>
        <taxon>Bacillales</taxon>
        <taxon>Paenibacillaceae</taxon>
        <taxon>Paenibacillus</taxon>
    </lineage>
</organism>
<evidence type="ECO:0000313" key="3">
    <source>
        <dbReference type="EMBL" id="SDM22229.1"/>
    </source>
</evidence>
<feature type="domain" description="Calcineurin-like phosphoesterase" evidence="2">
    <location>
        <begin position="63"/>
        <end position="221"/>
    </location>
</feature>
<evidence type="ECO:0000256" key="1">
    <source>
        <dbReference type="SAM" id="Phobius"/>
    </source>
</evidence>
<accession>A0A1G9RFX2</accession>
<dbReference type="Gene3D" id="3.60.21.10">
    <property type="match status" value="1"/>
</dbReference>
<dbReference type="EMBL" id="FNGM01000010">
    <property type="protein sequence ID" value="SDM22229.1"/>
    <property type="molecule type" value="Genomic_DNA"/>
</dbReference>
<dbReference type="OrthoDB" id="9780884at2"/>
<reference evidence="3 4" key="1">
    <citation type="submission" date="2016-10" db="EMBL/GenBank/DDBJ databases">
        <authorList>
            <person name="de Groot N.N."/>
        </authorList>
    </citation>
    <scope>NUCLEOTIDE SEQUENCE [LARGE SCALE GENOMIC DNA]</scope>
    <source>
        <strain evidence="3 4">CGMCC 1.10239</strain>
    </source>
</reference>
<keyword evidence="3" id="KW-0378">Hydrolase</keyword>
<dbReference type="AlphaFoldDB" id="A0A1G9RFX2"/>
<keyword evidence="1" id="KW-0812">Transmembrane</keyword>
<gene>
    <name evidence="3" type="ORF">SAMN05216191_110102</name>
</gene>
<dbReference type="InterPro" id="IPR051158">
    <property type="entry name" value="Metallophosphoesterase_sf"/>
</dbReference>
<dbReference type="Proteomes" id="UP000182783">
    <property type="component" value="Unassembled WGS sequence"/>
</dbReference>
<dbReference type="PANTHER" id="PTHR31302">
    <property type="entry name" value="TRANSMEMBRANE PROTEIN WITH METALLOPHOSPHOESTERASE DOMAIN-RELATED"/>
    <property type="match status" value="1"/>
</dbReference>
<dbReference type="SUPFAM" id="SSF56300">
    <property type="entry name" value="Metallo-dependent phosphatases"/>
    <property type="match status" value="1"/>
</dbReference>
<dbReference type="Pfam" id="PF00149">
    <property type="entry name" value="Metallophos"/>
    <property type="match status" value="1"/>
</dbReference>
<name>A0A1G9RFX2_9BACL</name>
<feature type="transmembrane region" description="Helical" evidence="1">
    <location>
        <begin position="15"/>
        <end position="42"/>
    </location>
</feature>
<evidence type="ECO:0000259" key="2">
    <source>
        <dbReference type="Pfam" id="PF00149"/>
    </source>
</evidence>
<sequence>MVGAQWGAGPEHLMVTVWLLGIAGICALLLVLFGSLMLAAAFRNQIIAEEILLEALPKEFDGFRILFISDIHRRRLPVKLLSPMKGNIDAVFLGGDLTEKGASMNRLYDNMTLAASLAPAYAVHGNHDYRANITLVDNIIRGCGVKLLQDESIMIQKNGGRLLLTGVDFPRTGGKRAYRPLPPLSSAEAALCRIILVHDPLWLSQQTEVPADLVLAGHTHGGQVVLPFVGHRHVDPFYRHYNAGHYIIPRNDGSGTKARMLISRGFGTAHLPLRWGSRAEMHVLTLRCGVQRD</sequence>
<keyword evidence="1" id="KW-0472">Membrane</keyword>
<dbReference type="GO" id="GO:0008758">
    <property type="term" value="F:UDP-2,3-diacylglucosamine hydrolase activity"/>
    <property type="evidence" value="ECO:0007669"/>
    <property type="project" value="TreeGrafter"/>
</dbReference>
<proteinExistence type="predicted"/>